<feature type="transmembrane region" description="Helical" evidence="1">
    <location>
        <begin position="522"/>
        <end position="543"/>
    </location>
</feature>
<dbReference type="Pfam" id="PF01757">
    <property type="entry name" value="Acyl_transf_3"/>
    <property type="match status" value="2"/>
</dbReference>
<feature type="chain" id="PRO_5035591584" description="Nose resistant-to-fluoxetine protein N-terminal domain-containing protein" evidence="2">
    <location>
        <begin position="28"/>
        <end position="918"/>
    </location>
</feature>
<dbReference type="Pfam" id="PF20146">
    <property type="entry name" value="NRF"/>
    <property type="match status" value="1"/>
</dbReference>
<proteinExistence type="predicted"/>
<feature type="transmembrane region" description="Helical" evidence="1">
    <location>
        <begin position="791"/>
        <end position="813"/>
    </location>
</feature>
<evidence type="ECO:0000313" key="4">
    <source>
        <dbReference type="EMBL" id="CAD7623141.1"/>
    </source>
</evidence>
<evidence type="ECO:0000256" key="2">
    <source>
        <dbReference type="SAM" id="SignalP"/>
    </source>
</evidence>
<dbReference type="PANTHER" id="PTHR11161">
    <property type="entry name" value="O-ACYLTRANSFERASE"/>
    <property type="match status" value="1"/>
</dbReference>
<keyword evidence="1" id="KW-0812">Transmembrane</keyword>
<dbReference type="AlphaFoldDB" id="A0A7R9KJY6"/>
<feature type="transmembrane region" description="Helical" evidence="1">
    <location>
        <begin position="678"/>
        <end position="701"/>
    </location>
</feature>
<dbReference type="EMBL" id="OC856058">
    <property type="protein sequence ID" value="CAD7623141.1"/>
    <property type="molecule type" value="Genomic_DNA"/>
</dbReference>
<feature type="transmembrane region" description="Helical" evidence="1">
    <location>
        <begin position="729"/>
        <end position="746"/>
    </location>
</feature>
<gene>
    <name evidence="4" type="ORF">OSB1V03_LOCUS3601</name>
</gene>
<dbReference type="InterPro" id="IPR002656">
    <property type="entry name" value="Acyl_transf_3_dom"/>
</dbReference>
<feature type="transmembrane region" description="Helical" evidence="1">
    <location>
        <begin position="834"/>
        <end position="853"/>
    </location>
</feature>
<feature type="transmembrane region" description="Helical" evidence="1">
    <location>
        <begin position="637"/>
        <end position="657"/>
    </location>
</feature>
<sequence length="918" mass="106240">FQFKPHTNVYFLMIENIAIILLSVINCGETNVSSVSWVKLIDRTSDWIHKTSLVLEKDIIAINVLQNISNACNDSIWQTFNSVKNLDVWAVQMMNSWGTFPPRGALLGTNTDFGSYDQCLAIEPNTVINEPQYCLIDISPPIPKSMPIHHNLYHQINIHMNISQKYDNHNENVFKSYSEFASFHYWISFRTAICTPSKCTPNDVSLLANGFADYYGLELKQIRCETKDTCLLSNESSERFACIHGLRVLTLVWVVFSHSTEWTNFQLFSRSFRVRKMFTTIESQLVLNGEYAVENFFFIGGMLTSFISLKYTSGKLYRFNALGFLLVRYLRLTPQLFVFIALERFACIHGLRVLTLVWVVFSHSTEWTNFQLFSRSFRVRKMFTSIESQLVLNGEYAVENFFFIGGMLTSFISLKYTSGKLYRFNALGFLLVRYLRLTPQLFVFMLLTFLMPLGGWASGPLWRETITPIIDNCSTNWWWNVFYIQNLFKAPQICAIHSWFLACDMQYHWFSLLLVIPVLYRFRLGVVLAIGTIVLCYVISIIIGNAYDLPPGLINTGRDQHFLCYYIDLFYIKPWSHSTVFFIGFLFGLIAYKNKTKKLDQKYRFCIIVSAIIGYIACLMDTYHWNDGKPHTSLLSALIFSTCAPQICAIHSWFLACDMQYHWFSLLLVIPVLYRFRLGVVLTIGTIVLFYIISIIIGNAYDLPPGLINTGRDQHFLLYYIDLFYIKPWSHSTVFFIGFLFGLIAYKNKTKKLDQKYRFCIIVSAIIGYIACLMDTYHWNDGKPHTSLLSALIFSTCRVVWALSTGALVWLCISGNGGFIDRCLSAPILIPLSRLTYSVYLTHVWVIWVFVGTRRERIDANVMEIMLIFIHNLVISYIIGFLFALLFEMPVIKLQKRLTKRFVKTVDRPEETELAVKF</sequence>
<protein>
    <recommendedName>
        <fullName evidence="3">Nose resistant-to-fluoxetine protein N-terminal domain-containing protein</fullName>
    </recommendedName>
</protein>
<organism evidence="4">
    <name type="scientific">Medioppia subpectinata</name>
    <dbReference type="NCBI Taxonomy" id="1979941"/>
    <lineage>
        <taxon>Eukaryota</taxon>
        <taxon>Metazoa</taxon>
        <taxon>Ecdysozoa</taxon>
        <taxon>Arthropoda</taxon>
        <taxon>Chelicerata</taxon>
        <taxon>Arachnida</taxon>
        <taxon>Acari</taxon>
        <taxon>Acariformes</taxon>
        <taxon>Sarcoptiformes</taxon>
        <taxon>Oribatida</taxon>
        <taxon>Brachypylina</taxon>
        <taxon>Oppioidea</taxon>
        <taxon>Oppiidae</taxon>
        <taxon>Medioppia</taxon>
    </lineage>
</organism>
<feature type="domain" description="Nose resistant-to-fluoxetine protein N-terminal" evidence="3">
    <location>
        <begin position="69"/>
        <end position="226"/>
    </location>
</feature>
<dbReference type="InterPro" id="IPR006621">
    <property type="entry name" value="Nose-resist-to-fluoxetine_N"/>
</dbReference>
<feature type="transmembrane region" description="Helical" evidence="1">
    <location>
        <begin position="575"/>
        <end position="592"/>
    </location>
</feature>
<feature type="signal peptide" evidence="2">
    <location>
        <begin position="1"/>
        <end position="27"/>
    </location>
</feature>
<dbReference type="SMART" id="SM00703">
    <property type="entry name" value="NRF"/>
    <property type="match status" value="1"/>
</dbReference>
<feature type="non-terminal residue" evidence="4">
    <location>
        <position position="918"/>
    </location>
</feature>
<feature type="transmembrane region" description="Helical" evidence="1">
    <location>
        <begin position="604"/>
        <end position="625"/>
    </location>
</feature>
<reference evidence="4" key="1">
    <citation type="submission" date="2020-11" db="EMBL/GenBank/DDBJ databases">
        <authorList>
            <person name="Tran Van P."/>
        </authorList>
    </citation>
    <scope>NUCLEOTIDE SEQUENCE</scope>
</reference>
<accession>A0A7R9KJY6</accession>
<evidence type="ECO:0000313" key="5">
    <source>
        <dbReference type="Proteomes" id="UP000759131"/>
    </source>
</evidence>
<feature type="transmembrane region" description="Helical" evidence="1">
    <location>
        <begin position="437"/>
        <end position="457"/>
    </location>
</feature>
<keyword evidence="5" id="KW-1185">Reference proteome</keyword>
<dbReference type="InterPro" id="IPR052728">
    <property type="entry name" value="O2_lipid_transport_reg"/>
</dbReference>
<dbReference type="EMBL" id="CAJPIZ010001483">
    <property type="protein sequence ID" value="CAG2103571.1"/>
    <property type="molecule type" value="Genomic_DNA"/>
</dbReference>
<keyword evidence="2" id="KW-0732">Signal</keyword>
<evidence type="ECO:0000259" key="3">
    <source>
        <dbReference type="SMART" id="SM00703"/>
    </source>
</evidence>
<name>A0A7R9KJY6_9ACAR</name>
<keyword evidence="1" id="KW-0472">Membrane</keyword>
<evidence type="ECO:0000256" key="1">
    <source>
        <dbReference type="SAM" id="Phobius"/>
    </source>
</evidence>
<dbReference type="PANTHER" id="PTHR11161:SF0">
    <property type="entry name" value="O-ACYLTRANSFERASE LIKE PROTEIN"/>
    <property type="match status" value="1"/>
</dbReference>
<keyword evidence="1" id="KW-1133">Transmembrane helix</keyword>
<feature type="transmembrane region" description="Helical" evidence="1">
    <location>
        <begin position="865"/>
        <end position="887"/>
    </location>
</feature>
<feature type="transmembrane region" description="Helical" evidence="1">
    <location>
        <begin position="758"/>
        <end position="779"/>
    </location>
</feature>
<dbReference type="OrthoDB" id="6408118at2759"/>
<dbReference type="GO" id="GO:0016747">
    <property type="term" value="F:acyltransferase activity, transferring groups other than amino-acyl groups"/>
    <property type="evidence" value="ECO:0007669"/>
    <property type="project" value="InterPro"/>
</dbReference>
<dbReference type="Proteomes" id="UP000759131">
    <property type="component" value="Unassembled WGS sequence"/>
</dbReference>